<proteinExistence type="predicted"/>
<accession>A0A0B6XB96</accession>
<dbReference type="AlphaFoldDB" id="A0A0B6XB96"/>
<dbReference type="RefSeq" id="WP_046337401.1">
    <property type="nucleotide sequence ID" value="NZ_CAWMEF010000001.1"/>
</dbReference>
<protein>
    <submittedName>
        <fullName evidence="3">Uncharacterized protein</fullName>
    </submittedName>
</protein>
<dbReference type="KEGG" id="xbv:XBW1_3781"/>
<keyword evidence="2" id="KW-0472">Membrane</keyword>
<reference evidence="3 4" key="1">
    <citation type="submission" date="2014-02" db="EMBL/GenBank/DDBJ databases">
        <authorList>
            <person name="Genoscope - CEA"/>
        </authorList>
    </citation>
    <scope>NUCLEOTIDE SEQUENCE [LARGE SCALE GENOMIC DNA]</scope>
    <source>
        <strain evidence="3 4">CS03</strain>
    </source>
</reference>
<organism evidence="3 4">
    <name type="scientific">Xenorhabdus bovienii</name>
    <name type="common">Xenorhabdus nematophila subsp. bovienii</name>
    <dbReference type="NCBI Taxonomy" id="40576"/>
    <lineage>
        <taxon>Bacteria</taxon>
        <taxon>Pseudomonadati</taxon>
        <taxon>Pseudomonadota</taxon>
        <taxon>Gammaproteobacteria</taxon>
        <taxon>Enterobacterales</taxon>
        <taxon>Morganellaceae</taxon>
        <taxon>Xenorhabdus</taxon>
    </lineage>
</organism>
<evidence type="ECO:0000256" key="2">
    <source>
        <dbReference type="SAM" id="Phobius"/>
    </source>
</evidence>
<evidence type="ECO:0000313" key="3">
    <source>
        <dbReference type="EMBL" id="CDM91137.1"/>
    </source>
</evidence>
<keyword evidence="1" id="KW-0175">Coiled coil</keyword>
<sequence length="233" mass="26723">MMPAKNGIKRFMPVIIFSLLLLMIIFIIFFFFKEKIHAHEYENIIDARLKYLESAQQKFIKEDEFSQLKSKFIFLEKNFSDQISATSSLNKEIQTIVNQSKDTDTRFKALENLLPILKENQQRYEKQLDVLRSQITTISEMKKQEKPVIKVASPQIQTVFRQVHQSKASFAFIGTEYRGGEIFAAVLPKNALSLSQIELVGVGDGIHGWTLSKVSNDSAQFTAKGRILTLRAE</sequence>
<evidence type="ECO:0000256" key="1">
    <source>
        <dbReference type="SAM" id="Coils"/>
    </source>
</evidence>
<keyword evidence="2" id="KW-1133">Transmembrane helix</keyword>
<feature type="coiled-coil region" evidence="1">
    <location>
        <begin position="107"/>
        <end position="134"/>
    </location>
</feature>
<dbReference type="EMBL" id="FO818637">
    <property type="protein sequence ID" value="CDM91137.1"/>
    <property type="molecule type" value="Genomic_DNA"/>
</dbReference>
<feature type="transmembrane region" description="Helical" evidence="2">
    <location>
        <begin position="12"/>
        <end position="32"/>
    </location>
</feature>
<gene>
    <name evidence="3" type="ORF">XBW1_3781</name>
</gene>
<keyword evidence="2" id="KW-0812">Transmembrane</keyword>
<dbReference type="Proteomes" id="UP000032930">
    <property type="component" value="Chromosome"/>
</dbReference>
<name>A0A0B6XB96_XENBV</name>
<evidence type="ECO:0000313" key="4">
    <source>
        <dbReference type="Proteomes" id="UP000032930"/>
    </source>
</evidence>